<evidence type="ECO:0000256" key="1">
    <source>
        <dbReference type="SAM" id="MobiDB-lite"/>
    </source>
</evidence>
<comment type="caution">
    <text evidence="2">The sequence shown here is derived from an EMBL/GenBank/DDBJ whole genome shotgun (WGS) entry which is preliminary data.</text>
</comment>
<evidence type="ECO:0000313" key="2">
    <source>
        <dbReference type="EMBL" id="MEQ2297794.1"/>
    </source>
</evidence>
<sequence>MARLRLQAPVRRPNSQNTEPRNLLRIHDSLQLKYTDGESRMGSGEDTKLEEEGVISRRSRDYRDSYHHFISHRSALQDGIHVFFYFVSSSVFSSEQKRGLTSSENQCSGSQ</sequence>
<dbReference type="EMBL" id="JAHRIP010044638">
    <property type="protein sequence ID" value="MEQ2297794.1"/>
    <property type="molecule type" value="Genomic_DNA"/>
</dbReference>
<reference evidence="2 3" key="1">
    <citation type="submission" date="2021-06" db="EMBL/GenBank/DDBJ databases">
        <authorList>
            <person name="Palmer J.M."/>
        </authorList>
    </citation>
    <scope>NUCLEOTIDE SEQUENCE [LARGE SCALE GENOMIC DNA]</scope>
    <source>
        <strain evidence="2 3">AS_MEX2019</strain>
        <tissue evidence="2">Muscle</tissue>
    </source>
</reference>
<gene>
    <name evidence="2" type="ORF">AMECASPLE_038353</name>
</gene>
<dbReference type="Proteomes" id="UP001469553">
    <property type="component" value="Unassembled WGS sequence"/>
</dbReference>
<proteinExistence type="predicted"/>
<protein>
    <submittedName>
        <fullName evidence="2">Uncharacterized protein</fullName>
    </submittedName>
</protein>
<accession>A0ABV0YV80</accession>
<organism evidence="2 3">
    <name type="scientific">Ameca splendens</name>
    <dbReference type="NCBI Taxonomy" id="208324"/>
    <lineage>
        <taxon>Eukaryota</taxon>
        <taxon>Metazoa</taxon>
        <taxon>Chordata</taxon>
        <taxon>Craniata</taxon>
        <taxon>Vertebrata</taxon>
        <taxon>Euteleostomi</taxon>
        <taxon>Actinopterygii</taxon>
        <taxon>Neopterygii</taxon>
        <taxon>Teleostei</taxon>
        <taxon>Neoteleostei</taxon>
        <taxon>Acanthomorphata</taxon>
        <taxon>Ovalentaria</taxon>
        <taxon>Atherinomorphae</taxon>
        <taxon>Cyprinodontiformes</taxon>
        <taxon>Goodeidae</taxon>
        <taxon>Ameca</taxon>
    </lineage>
</organism>
<feature type="region of interest" description="Disordered" evidence="1">
    <location>
        <begin position="1"/>
        <end position="20"/>
    </location>
</feature>
<name>A0ABV0YV80_9TELE</name>
<evidence type="ECO:0000313" key="3">
    <source>
        <dbReference type="Proteomes" id="UP001469553"/>
    </source>
</evidence>
<keyword evidence="3" id="KW-1185">Reference proteome</keyword>